<keyword evidence="12" id="KW-1185">Reference proteome</keyword>
<dbReference type="CDD" id="cd04482">
    <property type="entry name" value="RPA2_OBF_like"/>
    <property type="match status" value="1"/>
</dbReference>
<evidence type="ECO:0000259" key="10">
    <source>
        <dbReference type="Pfam" id="PF23783"/>
    </source>
</evidence>
<dbReference type="EC" id="6.3.4.22" evidence="6"/>
<gene>
    <name evidence="6" type="primary">tiaS</name>
    <name evidence="11" type="ordered locus">Aboo_0928</name>
</gene>
<dbReference type="Pfam" id="PF23783">
    <property type="entry name" value="Zn_ribbon_TiaS"/>
    <property type="match status" value="1"/>
</dbReference>
<dbReference type="Gene3D" id="3.90.600.20">
    <property type="match status" value="1"/>
</dbReference>
<dbReference type="InterPro" id="IPR024913">
    <property type="entry name" value="tRNA_Ile2__agm2C_synt"/>
</dbReference>
<dbReference type="GO" id="GO:0005737">
    <property type="term" value="C:cytoplasm"/>
    <property type="evidence" value="ECO:0007669"/>
    <property type="project" value="UniProtKB-SubCell"/>
</dbReference>
<evidence type="ECO:0000259" key="9">
    <source>
        <dbReference type="Pfam" id="PF22641"/>
    </source>
</evidence>
<dbReference type="Gene3D" id="2.40.50.1010">
    <property type="match status" value="1"/>
</dbReference>
<keyword evidence="3 6" id="KW-0819">tRNA processing</keyword>
<sequence length="446" mass="51793">MRGECKSVYIGIDDTDSRNGMCTTYLVKVLVEKLKDSGMDLIGPPRLVRLNPNIPWKTRGNGAVCIRVGKGYGEKKVVGEIEGEKIYAFKYGKDGELDLNDIIPLLKDYFVLEEPTTNPGIVISKKKLPEWLYWNAVRNVLNIEFVERVLKENNAKFFKFKNGRGIIGASASIAWRARKFTYELLTYLPEDKWKEQRYIDENSVIEMDKKTRYTFDNYDYENNYVAISPHSKTPVLFGIRGLEPEELIKAKDMIKSTPYNAWFLFLTNQGTDEHLVKRRIKKVKEYQNVILRGKVVKEARKIEGGHAIFQIEDSTGKIDCAAYEPTKNFRNTINKLKVGDEVEVYGSVRDEPRTINIEKIRILRLAEIRVKVANPRCPKCGRRMESLGRGKGYRCRKCRIKLPEDAAEFKILDREIKERWYEVPVIARRHLSMPLKIKEMKSFKIF</sequence>
<dbReference type="InterPro" id="IPR013696">
    <property type="entry name" value="TiaS_FLD"/>
</dbReference>
<feature type="domain" description="OB" evidence="7">
    <location>
        <begin position="289"/>
        <end position="363"/>
    </location>
</feature>
<feature type="domain" description="TiaS-like TCKD" evidence="9">
    <location>
        <begin position="9"/>
        <end position="161"/>
    </location>
</feature>
<evidence type="ECO:0000313" key="11">
    <source>
        <dbReference type="EMBL" id="ADD08737.1"/>
    </source>
</evidence>
<dbReference type="Pfam" id="PF01336">
    <property type="entry name" value="tRNA_anti-codon"/>
    <property type="match status" value="1"/>
</dbReference>
<dbReference type="GeneID" id="8827881"/>
<dbReference type="GO" id="GO:0016879">
    <property type="term" value="F:ligase activity, forming carbon-nitrogen bonds"/>
    <property type="evidence" value="ECO:0007669"/>
    <property type="project" value="UniProtKB-UniRule"/>
</dbReference>
<dbReference type="Pfam" id="PF08489">
    <property type="entry name" value="TiaS_FLD"/>
    <property type="match status" value="1"/>
</dbReference>
<evidence type="ECO:0000256" key="3">
    <source>
        <dbReference type="ARBA" id="ARBA00022694"/>
    </source>
</evidence>
<feature type="domain" description="TiaS FLD" evidence="8">
    <location>
        <begin position="163"/>
        <end position="274"/>
    </location>
</feature>
<dbReference type="GO" id="GO:0002101">
    <property type="term" value="P:tRNA wobble cytosine modification"/>
    <property type="evidence" value="ECO:0007669"/>
    <property type="project" value="UniProtKB-UniRule"/>
</dbReference>
<dbReference type="InterPro" id="IPR053870">
    <property type="entry name" value="TiaS-like_TCKD"/>
</dbReference>
<comment type="similarity">
    <text evidence="6">Belongs to the TiaS family.</text>
</comment>
<name>D3T9F8_ACIB4</name>
<dbReference type="Gene3D" id="3.30.70.2200">
    <property type="match status" value="1"/>
</dbReference>
<dbReference type="PANTHER" id="PTHR40705:SF2">
    <property type="entry name" value="DUF1743 DOMAIN-CONTAINING PROTEIN"/>
    <property type="match status" value="1"/>
</dbReference>
<evidence type="ECO:0000256" key="6">
    <source>
        <dbReference type="HAMAP-Rule" id="MF_01892"/>
    </source>
</evidence>
<dbReference type="AlphaFoldDB" id="D3T9F8"/>
<comment type="catalytic activity">
    <reaction evidence="6">
        <text>cytidine(34) in tRNA(Ile2) + agmatine + ATP + H2O = 2-agmatinylcytidine(34) in tRNA(Ile2) + AMP + 2 phosphate + 2 H(+)</text>
        <dbReference type="Rhea" id="RHEA:43608"/>
        <dbReference type="Rhea" id="RHEA-COMP:10625"/>
        <dbReference type="Rhea" id="RHEA-COMP:10626"/>
        <dbReference type="ChEBI" id="CHEBI:15377"/>
        <dbReference type="ChEBI" id="CHEBI:15378"/>
        <dbReference type="ChEBI" id="CHEBI:30616"/>
        <dbReference type="ChEBI" id="CHEBI:43474"/>
        <dbReference type="ChEBI" id="CHEBI:58145"/>
        <dbReference type="ChEBI" id="CHEBI:82748"/>
        <dbReference type="ChEBI" id="CHEBI:83545"/>
        <dbReference type="ChEBI" id="CHEBI:456215"/>
        <dbReference type="EC" id="6.3.4.22"/>
    </reaction>
</comment>
<comment type="function">
    <text evidence="6">ATP-dependent agmatine transferase that catalyzes the formation of 2-agmatinylcytidine (agm2C) at the wobble position (C34) of tRNA(Ile2), converting the codon specificity from AUG to AUA.</text>
</comment>
<dbReference type="KEGG" id="abi:Aboo_0928"/>
<organism evidence="11 12">
    <name type="scientific">Aciduliprofundum boonei (strain DSM 19572 / T469)</name>
    <dbReference type="NCBI Taxonomy" id="439481"/>
    <lineage>
        <taxon>Archaea</taxon>
        <taxon>Methanobacteriati</taxon>
        <taxon>Thermoplasmatota</taxon>
        <taxon>DHVE2 group</taxon>
        <taxon>Candidatus Aciduliprofundum</taxon>
    </lineage>
</organism>
<dbReference type="GO" id="GO:0003676">
    <property type="term" value="F:nucleic acid binding"/>
    <property type="evidence" value="ECO:0007669"/>
    <property type="project" value="InterPro"/>
</dbReference>
<keyword evidence="2 6" id="KW-0436">Ligase</keyword>
<dbReference type="GO" id="GO:0005524">
    <property type="term" value="F:ATP binding"/>
    <property type="evidence" value="ECO:0007669"/>
    <property type="project" value="UniProtKB-KW"/>
</dbReference>
<dbReference type="PANTHER" id="PTHR40705">
    <property type="entry name" value="TRNA(ILE2) 2-AGMATINYLCYTIDINE SYNTHETASE TIAS"/>
    <property type="match status" value="1"/>
</dbReference>
<keyword evidence="1 6" id="KW-0963">Cytoplasm</keyword>
<accession>D3T9F8</accession>
<comment type="subcellular location">
    <subcellularLocation>
        <location evidence="6">Cytoplasm</location>
    </subcellularLocation>
</comment>
<dbReference type="EMBL" id="CP001941">
    <property type="protein sequence ID" value="ADD08737.1"/>
    <property type="molecule type" value="Genomic_DNA"/>
</dbReference>
<dbReference type="RefSeq" id="WP_012997263.1">
    <property type="nucleotide sequence ID" value="NC_013926.1"/>
</dbReference>
<dbReference type="InterPro" id="IPR004365">
    <property type="entry name" value="NA-bd_OB_tRNA"/>
</dbReference>
<evidence type="ECO:0000256" key="2">
    <source>
        <dbReference type="ARBA" id="ARBA00022598"/>
    </source>
</evidence>
<evidence type="ECO:0000313" key="12">
    <source>
        <dbReference type="Proteomes" id="UP000001400"/>
    </source>
</evidence>
<dbReference type="InterPro" id="IPR012340">
    <property type="entry name" value="NA-bd_OB-fold"/>
</dbReference>
<evidence type="ECO:0000259" key="8">
    <source>
        <dbReference type="Pfam" id="PF08489"/>
    </source>
</evidence>
<keyword evidence="5 6" id="KW-0067">ATP-binding</keyword>
<evidence type="ECO:0000259" key="7">
    <source>
        <dbReference type="Pfam" id="PF01336"/>
    </source>
</evidence>
<feature type="domain" description="TiaS C-terminal zinc ribbon" evidence="10">
    <location>
        <begin position="374"/>
        <end position="401"/>
    </location>
</feature>
<keyword evidence="4 6" id="KW-0547">Nucleotide-binding</keyword>
<dbReference type="HOGENOM" id="CLU_675459_0_0_2"/>
<proteinExistence type="inferred from homology"/>
<dbReference type="Proteomes" id="UP000001400">
    <property type="component" value="Chromosome"/>
</dbReference>
<protein>
    <recommendedName>
        <fullName evidence="6">tRNA(Ile2) 2-agmatinylcytidine synthetase TiaS</fullName>
        <shortName evidence="6">tRNA(Ile2)-agm2C synthetase</shortName>
        <ecNumber evidence="6">6.3.4.22</ecNumber>
    </recommendedName>
    <alternativeName>
        <fullName evidence="6">tRNA(Ile2) agmatidine synthetase</fullName>
    </alternativeName>
</protein>
<dbReference type="HAMAP" id="MF_01892">
    <property type="entry name" value="tRNA_Ile2_agm2C_synt"/>
    <property type="match status" value="1"/>
</dbReference>
<reference evidence="11" key="1">
    <citation type="submission" date="2010-02" db="EMBL/GenBank/DDBJ databases">
        <title>Complete sequence of Aciduliprofundum boonei T469.</title>
        <authorList>
            <consortium name="US DOE Joint Genome Institute"/>
            <person name="Lucas S."/>
            <person name="Copeland A."/>
            <person name="Lapidus A."/>
            <person name="Cheng J.-F."/>
            <person name="Bruce D."/>
            <person name="Goodwin L."/>
            <person name="Pitluck S."/>
            <person name="Saunders E."/>
            <person name="Detter J.C."/>
            <person name="Han C."/>
            <person name="Tapia R."/>
            <person name="Land M."/>
            <person name="Hauser L."/>
            <person name="Kyrpides N."/>
            <person name="Mikhailova N."/>
            <person name="Flores G."/>
            <person name="Reysenbach A.-L."/>
            <person name="Woyke T."/>
        </authorList>
    </citation>
    <scope>NUCLEOTIDE SEQUENCE</scope>
    <source>
        <strain evidence="11">T469</strain>
    </source>
</reference>
<evidence type="ECO:0000256" key="5">
    <source>
        <dbReference type="ARBA" id="ARBA00022840"/>
    </source>
</evidence>
<evidence type="ECO:0000256" key="4">
    <source>
        <dbReference type="ARBA" id="ARBA00022741"/>
    </source>
</evidence>
<evidence type="ECO:0000256" key="1">
    <source>
        <dbReference type="ARBA" id="ARBA00022490"/>
    </source>
</evidence>
<dbReference type="Pfam" id="PF22641">
    <property type="entry name" value="TiaS_TCKD"/>
    <property type="match status" value="1"/>
</dbReference>
<dbReference type="InterPro" id="IPR055394">
    <property type="entry name" value="Zn_ribbon_TiaS"/>
</dbReference>
<dbReference type="SUPFAM" id="SSF50249">
    <property type="entry name" value="Nucleic acid-binding proteins"/>
    <property type="match status" value="1"/>
</dbReference>